<protein>
    <submittedName>
        <fullName evidence="4">Uncharacterized protein</fullName>
    </submittedName>
</protein>
<keyword evidence="5" id="KW-1185">Reference proteome</keyword>
<dbReference type="InterPro" id="IPR010997">
    <property type="entry name" value="HRDC-like_sf"/>
</dbReference>
<dbReference type="GO" id="GO:0000166">
    <property type="term" value="F:nucleotide binding"/>
    <property type="evidence" value="ECO:0007669"/>
    <property type="project" value="InterPro"/>
</dbReference>
<sequence>MSYGATLEVSPDAFLCTSRFFDLDLTYSPTSSPPALRTSPTTKSSPTYNPSVKNIPMYTSPTAHSGSQSREPRNRHARNTSPSSQPRPVNLASSRIPTQSHHHYRSAELQPKKLLMMINNRPESQAELYLVVEDVEARMNEKEQGVVLDCVKKCFGGQWGDEAVEGRSTCIPICLCSICLRAPFSGVYVTTPE</sequence>
<reference evidence="4 5" key="1">
    <citation type="journal article" date="2018" name="Nat. Ecol. Evol.">
        <title>Pezizomycetes genomes reveal the molecular basis of ectomycorrhizal truffle lifestyle.</title>
        <authorList>
            <person name="Murat C."/>
            <person name="Payen T."/>
            <person name="Noel B."/>
            <person name="Kuo A."/>
            <person name="Morin E."/>
            <person name="Chen J."/>
            <person name="Kohler A."/>
            <person name="Krizsan K."/>
            <person name="Balestrini R."/>
            <person name="Da Silva C."/>
            <person name="Montanini B."/>
            <person name="Hainaut M."/>
            <person name="Levati E."/>
            <person name="Barry K.W."/>
            <person name="Belfiori B."/>
            <person name="Cichocki N."/>
            <person name="Clum A."/>
            <person name="Dockter R.B."/>
            <person name="Fauchery L."/>
            <person name="Guy J."/>
            <person name="Iotti M."/>
            <person name="Le Tacon F."/>
            <person name="Lindquist E.A."/>
            <person name="Lipzen A."/>
            <person name="Malagnac F."/>
            <person name="Mello A."/>
            <person name="Molinier V."/>
            <person name="Miyauchi S."/>
            <person name="Poulain J."/>
            <person name="Riccioni C."/>
            <person name="Rubini A."/>
            <person name="Sitrit Y."/>
            <person name="Splivallo R."/>
            <person name="Traeger S."/>
            <person name="Wang M."/>
            <person name="Zifcakova L."/>
            <person name="Wipf D."/>
            <person name="Zambonelli A."/>
            <person name="Paolocci F."/>
            <person name="Nowrousian M."/>
            <person name="Ottonello S."/>
            <person name="Baldrian P."/>
            <person name="Spatafora J.W."/>
            <person name="Henrissat B."/>
            <person name="Nagy L.G."/>
            <person name="Aury J.M."/>
            <person name="Wincker P."/>
            <person name="Grigoriev I.V."/>
            <person name="Bonfante P."/>
            <person name="Martin F.M."/>
        </authorList>
    </citation>
    <scope>NUCLEOTIDE SEQUENCE [LARGE SCALE GENOMIC DNA]</scope>
    <source>
        <strain evidence="4 5">ATCC MYA-4762</strain>
    </source>
</reference>
<comment type="subcellular location">
    <subcellularLocation>
        <location evidence="1">Nucleus</location>
    </subcellularLocation>
</comment>
<dbReference type="Gene3D" id="1.20.1250.40">
    <property type="match status" value="1"/>
</dbReference>
<dbReference type="InParanoid" id="A0A3N4LB11"/>
<evidence type="ECO:0000256" key="2">
    <source>
        <dbReference type="ARBA" id="ARBA00023242"/>
    </source>
</evidence>
<dbReference type="Pfam" id="PF03874">
    <property type="entry name" value="RNA_pol_Rpb4"/>
    <property type="match status" value="1"/>
</dbReference>
<evidence type="ECO:0000256" key="1">
    <source>
        <dbReference type="ARBA" id="ARBA00004123"/>
    </source>
</evidence>
<evidence type="ECO:0000313" key="4">
    <source>
        <dbReference type="EMBL" id="RPB20053.1"/>
    </source>
</evidence>
<dbReference type="EMBL" id="ML121578">
    <property type="protein sequence ID" value="RPB20053.1"/>
    <property type="molecule type" value="Genomic_DNA"/>
</dbReference>
<feature type="region of interest" description="Disordered" evidence="3">
    <location>
        <begin position="27"/>
        <end position="105"/>
    </location>
</feature>
<proteinExistence type="predicted"/>
<dbReference type="GO" id="GO:0006352">
    <property type="term" value="P:DNA-templated transcription initiation"/>
    <property type="evidence" value="ECO:0007669"/>
    <property type="project" value="InterPro"/>
</dbReference>
<dbReference type="InterPro" id="IPR038324">
    <property type="entry name" value="Rpb4/RPC9_sf"/>
</dbReference>
<evidence type="ECO:0000313" key="5">
    <source>
        <dbReference type="Proteomes" id="UP000267821"/>
    </source>
</evidence>
<dbReference type="AlphaFoldDB" id="A0A3N4LB11"/>
<dbReference type="Proteomes" id="UP000267821">
    <property type="component" value="Unassembled WGS sequence"/>
</dbReference>
<keyword evidence="2" id="KW-0539">Nucleus</keyword>
<dbReference type="GO" id="GO:0030880">
    <property type="term" value="C:RNA polymerase complex"/>
    <property type="evidence" value="ECO:0007669"/>
    <property type="project" value="InterPro"/>
</dbReference>
<dbReference type="GO" id="GO:0005634">
    <property type="term" value="C:nucleus"/>
    <property type="evidence" value="ECO:0007669"/>
    <property type="project" value="UniProtKB-SubCell"/>
</dbReference>
<name>A0A3N4LB11_9PEZI</name>
<accession>A0A3N4LB11</accession>
<evidence type="ECO:0000256" key="3">
    <source>
        <dbReference type="SAM" id="MobiDB-lite"/>
    </source>
</evidence>
<organism evidence="4 5">
    <name type="scientific">Terfezia boudieri ATCC MYA-4762</name>
    <dbReference type="NCBI Taxonomy" id="1051890"/>
    <lineage>
        <taxon>Eukaryota</taxon>
        <taxon>Fungi</taxon>
        <taxon>Dikarya</taxon>
        <taxon>Ascomycota</taxon>
        <taxon>Pezizomycotina</taxon>
        <taxon>Pezizomycetes</taxon>
        <taxon>Pezizales</taxon>
        <taxon>Pezizaceae</taxon>
        <taxon>Terfezia</taxon>
    </lineage>
</organism>
<feature type="compositionally biased region" description="Polar residues" evidence="3">
    <location>
        <begin position="79"/>
        <end position="99"/>
    </location>
</feature>
<gene>
    <name evidence="4" type="ORF">L211DRAFT_852667</name>
</gene>
<dbReference type="InterPro" id="IPR005574">
    <property type="entry name" value="Rpb4/RPC9"/>
</dbReference>
<feature type="compositionally biased region" description="Polar residues" evidence="3">
    <location>
        <begin position="38"/>
        <end position="69"/>
    </location>
</feature>
<dbReference type="OrthoDB" id="1746530at2759"/>
<dbReference type="SUPFAM" id="SSF47819">
    <property type="entry name" value="HRDC-like"/>
    <property type="match status" value="1"/>
</dbReference>